<evidence type="ECO:0000259" key="1">
    <source>
        <dbReference type="Pfam" id="PF01636"/>
    </source>
</evidence>
<evidence type="ECO:0000313" key="2">
    <source>
        <dbReference type="EMBL" id="MBR8826588.1"/>
    </source>
</evidence>
<gene>
    <name evidence="2" type="ORF">DSM107014_01565</name>
</gene>
<comment type="caution">
    <text evidence="2">The sequence shown here is derived from an EMBL/GenBank/DDBJ whole genome shotgun (WGS) entry which is preliminary data.</text>
</comment>
<dbReference type="AlphaFoldDB" id="A0A941JNR8"/>
<dbReference type="EMBL" id="JADQBC010000006">
    <property type="protein sequence ID" value="MBR8826588.1"/>
    <property type="molecule type" value="Genomic_DNA"/>
</dbReference>
<dbReference type="PROSITE" id="PS00108">
    <property type="entry name" value="PROTEIN_KINASE_ST"/>
    <property type="match status" value="1"/>
</dbReference>
<dbReference type="InterPro" id="IPR011009">
    <property type="entry name" value="Kinase-like_dom_sf"/>
</dbReference>
<name>A0A941JNR8_9CHRO</name>
<dbReference type="InterPro" id="IPR008271">
    <property type="entry name" value="Ser/Thr_kinase_AS"/>
</dbReference>
<dbReference type="GO" id="GO:0004672">
    <property type="term" value="F:protein kinase activity"/>
    <property type="evidence" value="ECO:0007669"/>
    <property type="project" value="InterPro"/>
</dbReference>
<sequence>MAFFLSTENVLDYLINQKLCSQEEKHLCQIKSKISKNFNLLITLPDRHYLVKQESNKKEGITKGDLYQEWQIHDFIKNHPELSSVSSLISEAIKFDADCSIIIYNYLHDYGDLRDFYAKTNVFPPTLATSLGKAIATIHRSTLDGETYKEFLNRDEIPDFIDDLEKITPEMFGELCRDAFKFFELYQRYPSLGKAVREVNASYQPCCLIHNDLKLNNILLQLNWEELSEQQNIIRVIDWEKWVWGDPAFDVGNILASYLRIWLNSLLIVKDLDIQTSLSLATTPLEKIQPSLVALIQAYLVDFPEILNRHPDFFKRVMEFTGLALIESILADISYHEPFDNNRICMLQVAKTLLCTPEQSIPVIFGKPRSELQ</sequence>
<feature type="domain" description="Aminoglycoside phosphotransferase" evidence="1">
    <location>
        <begin position="39"/>
        <end position="262"/>
    </location>
</feature>
<protein>
    <submittedName>
        <fullName evidence="2">Phosphotransferase</fullName>
    </submittedName>
</protein>
<accession>A0A941JNR8</accession>
<reference evidence="2" key="1">
    <citation type="submission" date="2021-02" db="EMBL/GenBank/DDBJ databases">
        <title>Metagenome analyses of Stigonema ocellatum DSM 106950, Chlorogloea purpurea SAG 13.99 and Gomphosphaeria aponina DSM 107014.</title>
        <authorList>
            <person name="Marter P."/>
            <person name="Huang S."/>
        </authorList>
    </citation>
    <scope>NUCLEOTIDE SEQUENCE</scope>
    <source>
        <strain evidence="2">JP213</strain>
    </source>
</reference>
<dbReference type="InterPro" id="IPR002575">
    <property type="entry name" value="Aminoglycoside_PTrfase"/>
</dbReference>
<organism evidence="2 3">
    <name type="scientific">Gomphosphaeria aponina SAG 52.96 = DSM 107014</name>
    <dbReference type="NCBI Taxonomy" id="1521640"/>
    <lineage>
        <taxon>Bacteria</taxon>
        <taxon>Bacillati</taxon>
        <taxon>Cyanobacteriota</taxon>
        <taxon>Cyanophyceae</taxon>
        <taxon>Oscillatoriophycideae</taxon>
        <taxon>Chroococcales</taxon>
        <taxon>Gomphosphaeriaceae</taxon>
        <taxon>Gomphosphaeria</taxon>
    </lineage>
</organism>
<dbReference type="Gene3D" id="3.90.1200.10">
    <property type="match status" value="1"/>
</dbReference>
<dbReference type="Pfam" id="PF01636">
    <property type="entry name" value="APH"/>
    <property type="match status" value="1"/>
</dbReference>
<evidence type="ECO:0000313" key="3">
    <source>
        <dbReference type="Proteomes" id="UP000767446"/>
    </source>
</evidence>
<dbReference type="Proteomes" id="UP000767446">
    <property type="component" value="Unassembled WGS sequence"/>
</dbReference>
<proteinExistence type="predicted"/>
<dbReference type="SUPFAM" id="SSF56112">
    <property type="entry name" value="Protein kinase-like (PK-like)"/>
    <property type="match status" value="1"/>
</dbReference>